<dbReference type="EMBL" id="GG662840">
    <property type="protein sequence ID" value="EAR88430.2"/>
    <property type="molecule type" value="Genomic_DNA"/>
</dbReference>
<dbReference type="GeneID" id="7836396"/>
<sequence length="599" mass="71517">MQDIIDKELQQIKRQQELSKYNDLSKSQQLNLSKKGLSYSNLYQAPPLTISSLYEDYSTGQISMLEALEKKDEIVQWSNILNSSQISSKQPSIIRKNLEDSIHEMNDQYSRKQRYEKEVMENISKESQSKYKKLEQNEKIYKDFKTALKLNISKVKQSDLINDIYRIDDLEPSKPTPRTDQDQFPRGHPILVKQELSKAGNFFFDQPVKDNKTFYFSNCFKDKDSVLKYLNDELKIREHRQSFTSYNQIKGIALKRLEQEIEVLREIIKGLLLNKIQLEDYNSIYYRFKLSLEKREQPKEVVNEFVLMFDFVNNLPFTVEKVRIKYGFFRRGQKHEANRTTNEHIIENEDGQCFIREIDKIIFPDKKLDHFIYFQILIFHHKQKFPENAGWSVHKIHNKSKLVDFGQFQIPFYEHRLELESVLLDYQKNIGPLRLFFSILPYNHEQEESPYRNQEYYNVQNYGLHEIHTEERIPQRIKNQVKKEKEEIQQNKYQRKRQFYEEAFKEMSLDQIESLKPSNTSLFNISSNKFSDNNTGSLNSNNQFNSSLVHLDQKEIDKFVRLSKDFNIDSSQILQSLSKSNQNMFTIQEENTQDFSHLM</sequence>
<dbReference type="HOGENOM" id="CLU_334502_0_0_1"/>
<keyword evidence="2" id="KW-1185">Reference proteome</keyword>
<reference evidence="2" key="1">
    <citation type="journal article" date="2006" name="PLoS Biol.">
        <title>Macronuclear genome sequence of the ciliate Tetrahymena thermophila, a model eukaryote.</title>
        <authorList>
            <person name="Eisen J.A."/>
            <person name="Coyne R.S."/>
            <person name="Wu M."/>
            <person name="Wu D."/>
            <person name="Thiagarajan M."/>
            <person name="Wortman J.R."/>
            <person name="Badger J.H."/>
            <person name="Ren Q."/>
            <person name="Amedeo P."/>
            <person name="Jones K.M."/>
            <person name="Tallon L.J."/>
            <person name="Delcher A.L."/>
            <person name="Salzberg S.L."/>
            <person name="Silva J.C."/>
            <person name="Haas B.J."/>
            <person name="Majoros W.H."/>
            <person name="Farzad M."/>
            <person name="Carlton J.M."/>
            <person name="Smith R.K. Jr."/>
            <person name="Garg J."/>
            <person name="Pearlman R.E."/>
            <person name="Karrer K.M."/>
            <person name="Sun L."/>
            <person name="Manning G."/>
            <person name="Elde N.C."/>
            <person name="Turkewitz A.P."/>
            <person name="Asai D.J."/>
            <person name="Wilkes D.E."/>
            <person name="Wang Y."/>
            <person name="Cai H."/>
            <person name="Collins K."/>
            <person name="Stewart B.A."/>
            <person name="Lee S.R."/>
            <person name="Wilamowska K."/>
            <person name="Weinberg Z."/>
            <person name="Ruzzo W.L."/>
            <person name="Wloga D."/>
            <person name="Gaertig J."/>
            <person name="Frankel J."/>
            <person name="Tsao C.-C."/>
            <person name="Gorovsky M.A."/>
            <person name="Keeling P.J."/>
            <person name="Waller R.F."/>
            <person name="Patron N.J."/>
            <person name="Cherry J.M."/>
            <person name="Stover N.A."/>
            <person name="Krieger C.J."/>
            <person name="del Toro C."/>
            <person name="Ryder H.F."/>
            <person name="Williamson S.C."/>
            <person name="Barbeau R.A."/>
            <person name="Hamilton E.P."/>
            <person name="Orias E."/>
        </authorList>
    </citation>
    <scope>NUCLEOTIDE SEQUENCE [LARGE SCALE GENOMIC DNA]</scope>
    <source>
        <strain evidence="2">SB210</strain>
    </source>
</reference>
<protein>
    <submittedName>
        <fullName evidence="1">Uncharacterized protein</fullName>
    </submittedName>
</protein>
<organism evidence="1 2">
    <name type="scientific">Tetrahymena thermophila (strain SB210)</name>
    <dbReference type="NCBI Taxonomy" id="312017"/>
    <lineage>
        <taxon>Eukaryota</taxon>
        <taxon>Sar</taxon>
        <taxon>Alveolata</taxon>
        <taxon>Ciliophora</taxon>
        <taxon>Intramacronucleata</taxon>
        <taxon>Oligohymenophorea</taxon>
        <taxon>Hymenostomatida</taxon>
        <taxon>Tetrahymenina</taxon>
        <taxon>Tetrahymenidae</taxon>
        <taxon>Tetrahymena</taxon>
    </lineage>
</organism>
<dbReference type="RefSeq" id="XP_001008675.2">
    <property type="nucleotide sequence ID" value="XM_001008675.2"/>
</dbReference>
<proteinExistence type="predicted"/>
<gene>
    <name evidence="1" type="ORF">TTHERM_00170150</name>
</gene>
<name>Q22TK8_TETTS</name>
<dbReference type="InParanoid" id="Q22TK8"/>
<evidence type="ECO:0000313" key="1">
    <source>
        <dbReference type="EMBL" id="EAR88430.2"/>
    </source>
</evidence>
<evidence type="ECO:0000313" key="2">
    <source>
        <dbReference type="Proteomes" id="UP000009168"/>
    </source>
</evidence>
<dbReference type="KEGG" id="tet:TTHERM_00170150"/>
<dbReference type="AlphaFoldDB" id="Q22TK8"/>
<dbReference type="Proteomes" id="UP000009168">
    <property type="component" value="Unassembled WGS sequence"/>
</dbReference>
<accession>Q22TK8</accession>